<evidence type="ECO:0000313" key="2">
    <source>
        <dbReference type="EMBL" id="KAK9716429.1"/>
    </source>
</evidence>
<evidence type="ECO:0000256" key="1">
    <source>
        <dbReference type="SAM" id="MobiDB-lite"/>
    </source>
</evidence>
<accession>A0AAW1KF10</accession>
<organism evidence="2 3">
    <name type="scientific">Saponaria officinalis</name>
    <name type="common">Common soapwort</name>
    <name type="synonym">Lychnis saponaria</name>
    <dbReference type="NCBI Taxonomy" id="3572"/>
    <lineage>
        <taxon>Eukaryota</taxon>
        <taxon>Viridiplantae</taxon>
        <taxon>Streptophyta</taxon>
        <taxon>Embryophyta</taxon>
        <taxon>Tracheophyta</taxon>
        <taxon>Spermatophyta</taxon>
        <taxon>Magnoliopsida</taxon>
        <taxon>eudicotyledons</taxon>
        <taxon>Gunneridae</taxon>
        <taxon>Pentapetalae</taxon>
        <taxon>Caryophyllales</taxon>
        <taxon>Caryophyllaceae</taxon>
        <taxon>Caryophylleae</taxon>
        <taxon>Saponaria</taxon>
    </lineage>
</organism>
<dbReference type="Proteomes" id="UP001443914">
    <property type="component" value="Unassembled WGS sequence"/>
</dbReference>
<dbReference type="EMBL" id="JBDFQZ010000006">
    <property type="protein sequence ID" value="KAK9716429.1"/>
    <property type="molecule type" value="Genomic_DNA"/>
</dbReference>
<dbReference type="AlphaFoldDB" id="A0AAW1KF10"/>
<comment type="caution">
    <text evidence="2">The sequence shown here is derived from an EMBL/GenBank/DDBJ whole genome shotgun (WGS) entry which is preliminary data.</text>
</comment>
<feature type="compositionally biased region" description="Basic and acidic residues" evidence="1">
    <location>
        <begin position="346"/>
        <end position="358"/>
    </location>
</feature>
<sequence>MDVSDYLSPQFPIDYFAKDEVKDFPSFDHNDERKYVGYDPTEEIEEVKELRFVNCGNSEETQRNAESCEFDASGYFVGYRKYKKSELEKMQCDVAYDVDVENSESSVGVGEIQRNSESCEYDADGYFVGYRKYEKSEFNRVQCGNDFCECRAKTNVDDAKREPSVESEEIQRNPESCEFDASGYFVGYRKYKKSDYLIKMQCLGYLPDEYDAKTKVDYDVADDAKSESSVDLIKRNPYFDYFGYDHDSKLQSEEFEVPKSKAARLEYDSDGFVVGPRETDCETEEVQSNAAAAAACKDCDFDFTENKEQGGEIQEVVCDNFDMLINDVSEGSDHESRTNLKRKRADLKVEQGSRDSKGLLRKRARSL</sequence>
<proteinExistence type="predicted"/>
<evidence type="ECO:0000313" key="3">
    <source>
        <dbReference type="Proteomes" id="UP001443914"/>
    </source>
</evidence>
<gene>
    <name evidence="2" type="ORF">RND81_06G232500</name>
</gene>
<protein>
    <submittedName>
        <fullName evidence="2">Uncharacterized protein</fullName>
    </submittedName>
</protein>
<name>A0AAW1KF10_SAPOF</name>
<reference evidence="2" key="1">
    <citation type="submission" date="2024-03" db="EMBL/GenBank/DDBJ databases">
        <title>WGS assembly of Saponaria officinalis var. Norfolk2.</title>
        <authorList>
            <person name="Jenkins J."/>
            <person name="Shu S."/>
            <person name="Grimwood J."/>
            <person name="Barry K."/>
            <person name="Goodstein D."/>
            <person name="Schmutz J."/>
            <person name="Leebens-Mack J."/>
            <person name="Osbourn A."/>
        </authorList>
    </citation>
    <scope>NUCLEOTIDE SEQUENCE [LARGE SCALE GENOMIC DNA]</scope>
    <source>
        <strain evidence="2">JIC</strain>
    </source>
</reference>
<feature type="region of interest" description="Disordered" evidence="1">
    <location>
        <begin position="329"/>
        <end position="367"/>
    </location>
</feature>
<keyword evidence="3" id="KW-1185">Reference proteome</keyword>